<feature type="compositionally biased region" description="Basic and acidic residues" evidence="14">
    <location>
        <begin position="634"/>
        <end position="644"/>
    </location>
</feature>
<evidence type="ECO:0000256" key="9">
    <source>
        <dbReference type="ARBA" id="ARBA00022840"/>
    </source>
</evidence>
<dbReference type="Proteomes" id="UP000694857">
    <property type="component" value="Chromosome 6"/>
</dbReference>
<feature type="region of interest" description="Disordered" evidence="14">
    <location>
        <begin position="1026"/>
        <end position="1081"/>
    </location>
</feature>
<dbReference type="InterPro" id="IPR051131">
    <property type="entry name" value="NEK_Ser/Thr_kinase_NIMA"/>
</dbReference>
<feature type="region of interest" description="Disordered" evidence="14">
    <location>
        <begin position="776"/>
        <end position="808"/>
    </location>
</feature>
<dbReference type="GO" id="GO:0004674">
    <property type="term" value="F:protein serine/threonine kinase activity"/>
    <property type="evidence" value="ECO:0007669"/>
    <property type="project" value="UniProtKB-KW"/>
</dbReference>
<dbReference type="AlphaFoldDB" id="A0A8B8XN95"/>
<feature type="compositionally biased region" description="Basic and acidic residues" evidence="14">
    <location>
        <begin position="652"/>
        <end position="670"/>
    </location>
</feature>
<evidence type="ECO:0000256" key="13">
    <source>
        <dbReference type="PROSITE-ProRule" id="PRU10141"/>
    </source>
</evidence>
<evidence type="ECO:0000256" key="14">
    <source>
        <dbReference type="SAM" id="MobiDB-lite"/>
    </source>
</evidence>
<keyword evidence="6" id="KW-0479">Metal-binding</keyword>
<dbReference type="GeneID" id="118896862"/>
<feature type="binding site" evidence="13">
    <location>
        <position position="33"/>
    </location>
    <ligand>
        <name>ATP</name>
        <dbReference type="ChEBI" id="CHEBI:30616"/>
    </ligand>
</feature>
<feature type="compositionally biased region" description="Basic and acidic residues" evidence="14">
    <location>
        <begin position="279"/>
        <end position="293"/>
    </location>
</feature>
<comment type="cofactor">
    <cofactor evidence="1">
        <name>Mg(2+)</name>
        <dbReference type="ChEBI" id="CHEBI:18420"/>
    </cofactor>
</comment>
<evidence type="ECO:0000313" key="17">
    <source>
        <dbReference type="RefSeq" id="XP_036711292.1"/>
    </source>
</evidence>
<keyword evidence="16" id="KW-1185">Reference proteome</keyword>
<dbReference type="PANTHER" id="PTHR44899">
    <property type="entry name" value="CAMK FAMILY PROTEIN KINASE"/>
    <property type="match status" value="1"/>
</dbReference>
<dbReference type="InterPro" id="IPR011009">
    <property type="entry name" value="Kinase-like_dom_sf"/>
</dbReference>
<proteinExistence type="inferred from homology"/>
<dbReference type="CTD" id="4750"/>
<keyword evidence="5" id="KW-0808">Transferase</keyword>
<comment type="catalytic activity">
    <reaction evidence="12">
        <text>L-seryl-[protein] + ATP = O-phospho-L-seryl-[protein] + ADP + H(+)</text>
        <dbReference type="Rhea" id="RHEA:17989"/>
        <dbReference type="Rhea" id="RHEA-COMP:9863"/>
        <dbReference type="Rhea" id="RHEA-COMP:11604"/>
        <dbReference type="ChEBI" id="CHEBI:15378"/>
        <dbReference type="ChEBI" id="CHEBI:29999"/>
        <dbReference type="ChEBI" id="CHEBI:30616"/>
        <dbReference type="ChEBI" id="CHEBI:83421"/>
        <dbReference type="ChEBI" id="CHEBI:456216"/>
        <dbReference type="EC" id="2.7.11.1"/>
    </reaction>
</comment>
<feature type="region of interest" description="Disordered" evidence="14">
    <location>
        <begin position="491"/>
        <end position="513"/>
    </location>
</feature>
<dbReference type="FunFam" id="1.10.510.10:FF:000172">
    <property type="entry name" value="serine/threonine-protein kinase Nek1 isoform X1"/>
    <property type="match status" value="1"/>
</dbReference>
<dbReference type="InterPro" id="IPR017441">
    <property type="entry name" value="Protein_kinase_ATP_BS"/>
</dbReference>
<dbReference type="SMART" id="SM00220">
    <property type="entry name" value="S_TKc"/>
    <property type="match status" value="1"/>
</dbReference>
<accession>A0A8B8XN95</accession>
<gene>
    <name evidence="17" type="primary">NEK1</name>
</gene>
<evidence type="ECO:0000256" key="10">
    <source>
        <dbReference type="ARBA" id="ARBA00022842"/>
    </source>
</evidence>
<dbReference type="Gene3D" id="1.10.510.10">
    <property type="entry name" value="Transferase(Phosphotransferase) domain 1"/>
    <property type="match status" value="1"/>
</dbReference>
<evidence type="ECO:0000256" key="12">
    <source>
        <dbReference type="ARBA" id="ARBA00048679"/>
    </source>
</evidence>
<evidence type="ECO:0000259" key="15">
    <source>
        <dbReference type="PROSITE" id="PS50011"/>
    </source>
</evidence>
<feature type="compositionally biased region" description="Polar residues" evidence="14">
    <location>
        <begin position="776"/>
        <end position="797"/>
    </location>
</feature>
<dbReference type="CDD" id="cd08218">
    <property type="entry name" value="STKc_Nek1"/>
    <property type="match status" value="1"/>
</dbReference>
<protein>
    <recommendedName>
        <fullName evidence="3">non-specific serine/threonine protein kinase</fullName>
        <ecNumber evidence="3">2.7.11.1</ecNumber>
    </recommendedName>
</protein>
<evidence type="ECO:0000313" key="16">
    <source>
        <dbReference type="Proteomes" id="UP000694857"/>
    </source>
</evidence>
<feature type="compositionally biased region" description="Polar residues" evidence="14">
    <location>
        <begin position="913"/>
        <end position="923"/>
    </location>
</feature>
<keyword evidence="7 13" id="KW-0547">Nucleotide-binding</keyword>
<dbReference type="PANTHER" id="PTHR44899:SF4">
    <property type="entry name" value="SERINE_THREONINE-PROTEIN KINASE NEK1"/>
    <property type="match status" value="1"/>
</dbReference>
<dbReference type="Pfam" id="PF00069">
    <property type="entry name" value="Pkinase"/>
    <property type="match status" value="1"/>
</dbReference>
<evidence type="ECO:0000256" key="11">
    <source>
        <dbReference type="ARBA" id="ARBA00047899"/>
    </source>
</evidence>
<evidence type="ECO:0000256" key="7">
    <source>
        <dbReference type="ARBA" id="ARBA00022741"/>
    </source>
</evidence>
<comment type="similarity">
    <text evidence="2">Belongs to the protein kinase superfamily. NEK Ser/Thr protein kinase family. NIMA subfamily.</text>
</comment>
<name>A0A8B8XN95_BALMU</name>
<dbReference type="InterPro" id="IPR008271">
    <property type="entry name" value="Ser/Thr_kinase_AS"/>
</dbReference>
<evidence type="ECO:0000256" key="1">
    <source>
        <dbReference type="ARBA" id="ARBA00001946"/>
    </source>
</evidence>
<organism evidence="16 17">
    <name type="scientific">Balaenoptera musculus</name>
    <name type="common">Blue whale</name>
    <dbReference type="NCBI Taxonomy" id="9771"/>
    <lineage>
        <taxon>Eukaryota</taxon>
        <taxon>Metazoa</taxon>
        <taxon>Chordata</taxon>
        <taxon>Craniata</taxon>
        <taxon>Vertebrata</taxon>
        <taxon>Euteleostomi</taxon>
        <taxon>Mammalia</taxon>
        <taxon>Eutheria</taxon>
        <taxon>Laurasiatheria</taxon>
        <taxon>Artiodactyla</taxon>
        <taxon>Whippomorpha</taxon>
        <taxon>Cetacea</taxon>
        <taxon>Mysticeti</taxon>
        <taxon>Balaenopteridae</taxon>
        <taxon>Balaenoptera</taxon>
    </lineage>
</organism>
<keyword evidence="9 13" id="KW-0067">ATP-binding</keyword>
<dbReference type="GO" id="GO:0005524">
    <property type="term" value="F:ATP binding"/>
    <property type="evidence" value="ECO:0007669"/>
    <property type="project" value="UniProtKB-UniRule"/>
</dbReference>
<dbReference type="GO" id="GO:0046872">
    <property type="term" value="F:metal ion binding"/>
    <property type="evidence" value="ECO:0007669"/>
    <property type="project" value="UniProtKB-KW"/>
</dbReference>
<feature type="domain" description="Protein kinase" evidence="15">
    <location>
        <begin position="4"/>
        <end position="258"/>
    </location>
</feature>
<keyword evidence="4" id="KW-0723">Serine/threonine-protein kinase</keyword>
<dbReference type="EC" id="2.7.11.1" evidence="3"/>
<keyword evidence="8 17" id="KW-0418">Kinase</keyword>
<feature type="compositionally biased region" description="Polar residues" evidence="14">
    <location>
        <begin position="562"/>
        <end position="581"/>
    </location>
</feature>
<dbReference type="SUPFAM" id="SSF56112">
    <property type="entry name" value="Protein kinase-like (PK-like)"/>
    <property type="match status" value="1"/>
</dbReference>
<evidence type="ECO:0000256" key="6">
    <source>
        <dbReference type="ARBA" id="ARBA00022723"/>
    </source>
</evidence>
<feature type="region of interest" description="Disordered" evidence="14">
    <location>
        <begin position="270"/>
        <end position="293"/>
    </location>
</feature>
<dbReference type="PROSITE" id="PS00108">
    <property type="entry name" value="PROTEIN_KINASE_ST"/>
    <property type="match status" value="1"/>
</dbReference>
<dbReference type="RefSeq" id="XP_036711292.1">
    <property type="nucleotide sequence ID" value="XM_036855397.1"/>
</dbReference>
<feature type="region of interest" description="Disordered" evidence="14">
    <location>
        <begin position="913"/>
        <end position="936"/>
    </location>
</feature>
<dbReference type="InterPro" id="IPR000719">
    <property type="entry name" value="Prot_kinase_dom"/>
</dbReference>
<sequence length="1166" mass="131432">MEKYVRVQKIGEGSFGKAILVKSIEDGRQYVIKEINISSMSSKEREESRREVAVLANMKHPNIVQYRESFEENGSLYIVMDYCEGGDLFKRINAQKGILFQEDQILDWFVQICLALKHVHDRKILHRDIKSQNIFLTKDGTIQLGDFGIARVLNSTVELVRTCIGTPYYLSPEICENKPYNNKSDIWALGCVLYEMCTLKHAFEAGNMKNLVLKIISGSFPPVSLHYSYDLRSLLSQLFKRNPRDRPSVNSILEKGFIAKRIEKFLSPQAHQSPVKKVNPGEERRKLFEEPARKRRLELNEKERKQKDQISLMKAEQMKRQEKERLEKINRAREQGWRNVLSAGGSGEMKAPLFGSGGAVAPSSFSSRGQYEHYHAIFDQMQQQRAEDNEAKWKGEIRGRRLPERQKGQLAVERAKQVEEFLQRRREARQNKARAEGHMGTLHNLAALCEGRRSSSRGGKPRSKEEEVYLARLRQIRLQNFNERQQIRAKLRGEKKEADSSEGQEGSEEADVRRKKVEVLKAQVSARAAVLKEQLERRRKEAYEREKKLWEEHLVAKGIKNSDVSPPSGQQETGGSPSKQQMRPVISVTSALKEVGMDRSLTDAQETSEEMQKANSAISSKREILRRLNQNLKAQEDENGKQSHSETGAVIVHEDAKEQEKEKSVSSDRKKWEAGGHLVIPMDELAPDASFSVTEKHTVGEVIKLDPGGSPRKVWGRSPTDSVLKILGEAELQLQTELLENTTIRSEISPQGEECKPLITGEEKIKCISPEISLPSATVDSSAETNSPNFSEPSPQTALKPEGNLDEPDDLEAEFLQEPSGADRDGGLPCPVLDVWVSEIKEAKEAELEDRITIQQNEVSEDGAPRSMDHLSEVHVEPGVDGSPHSEGDVDESMQPEPFFHKHLKAASQVQSVLCSPEESSPLRSHCGSPPRNKKQSSLLIGLSTGLFDANNPKMLRTCSLPDLSKLFRTLMDIPIVGDGRQDNLELDEMEDEHVKEGPSDSEDIAFEEADTDLQALQASMEQLLREQPGEDYSEEEGSGLRTSDAEQAATGTDAGDEDDSPSSGSALNEEWHSDNSDGEITSECEYDSVFNHLEELRLHLEQEIGFEKFFEVYEKIKAVHEDEDENIEICSTVVQNLLGNEHQHLYSKILHLVMADGAYQEDNDE</sequence>
<dbReference type="Gene3D" id="3.30.200.20">
    <property type="entry name" value="Phosphorylase Kinase, domain 1"/>
    <property type="match status" value="1"/>
</dbReference>
<feature type="region of interest" description="Disordered" evidence="14">
    <location>
        <begin position="557"/>
        <end position="670"/>
    </location>
</feature>
<evidence type="ECO:0000256" key="2">
    <source>
        <dbReference type="ARBA" id="ARBA00010886"/>
    </source>
</evidence>
<evidence type="ECO:0000256" key="4">
    <source>
        <dbReference type="ARBA" id="ARBA00022527"/>
    </source>
</evidence>
<dbReference type="PROSITE" id="PS50011">
    <property type="entry name" value="PROTEIN_KINASE_DOM"/>
    <property type="match status" value="1"/>
</dbReference>
<evidence type="ECO:0000256" key="8">
    <source>
        <dbReference type="ARBA" id="ARBA00022777"/>
    </source>
</evidence>
<dbReference type="PROSITE" id="PS00107">
    <property type="entry name" value="PROTEIN_KINASE_ATP"/>
    <property type="match status" value="1"/>
</dbReference>
<evidence type="ECO:0000256" key="3">
    <source>
        <dbReference type="ARBA" id="ARBA00012513"/>
    </source>
</evidence>
<comment type="catalytic activity">
    <reaction evidence="11">
        <text>L-threonyl-[protein] + ATP = O-phospho-L-threonyl-[protein] + ADP + H(+)</text>
        <dbReference type="Rhea" id="RHEA:46608"/>
        <dbReference type="Rhea" id="RHEA-COMP:11060"/>
        <dbReference type="Rhea" id="RHEA-COMP:11605"/>
        <dbReference type="ChEBI" id="CHEBI:15378"/>
        <dbReference type="ChEBI" id="CHEBI:30013"/>
        <dbReference type="ChEBI" id="CHEBI:30616"/>
        <dbReference type="ChEBI" id="CHEBI:61977"/>
        <dbReference type="ChEBI" id="CHEBI:456216"/>
        <dbReference type="EC" id="2.7.11.1"/>
    </reaction>
</comment>
<keyword evidence="10" id="KW-0460">Magnesium</keyword>
<evidence type="ECO:0000256" key="5">
    <source>
        <dbReference type="ARBA" id="ARBA00022679"/>
    </source>
</evidence>
<dbReference type="FunFam" id="3.30.200.20:FF:000097">
    <property type="entry name" value="Probable serine/threonine-protein kinase nek1"/>
    <property type="match status" value="1"/>
</dbReference>
<reference evidence="17" key="1">
    <citation type="submission" date="2025-08" db="UniProtKB">
        <authorList>
            <consortium name="RefSeq"/>
        </authorList>
    </citation>
    <scope>IDENTIFICATION</scope>
    <source>
        <tissue evidence="17">Epidermis and Blubber</tissue>
    </source>
</reference>
<feature type="compositionally biased region" description="Acidic residues" evidence="14">
    <location>
        <begin position="500"/>
        <end position="509"/>
    </location>
</feature>